<gene>
    <name evidence="1" type="ORF">CBR_g28808</name>
</gene>
<protein>
    <submittedName>
        <fullName evidence="1">Uncharacterized protein</fullName>
    </submittedName>
</protein>
<proteinExistence type="predicted"/>
<sequence length="83" mass="8870">MCYTVPCNSCGRTTWGGCGQHVKSVYDRLTEAQRCNCKPWPGCAPQGSSKDWVSGYVETLGTCLFPHTSTSGVAPVHAAVNAF</sequence>
<dbReference type="PANTHER" id="PTHR34724">
    <property type="entry name" value="OS12G0596101 PROTEIN"/>
    <property type="match status" value="1"/>
</dbReference>
<reference evidence="1 2" key="1">
    <citation type="journal article" date="2018" name="Cell">
        <title>The Chara Genome: Secondary Complexity and Implications for Plant Terrestrialization.</title>
        <authorList>
            <person name="Nishiyama T."/>
            <person name="Sakayama H."/>
            <person name="Vries J.D."/>
            <person name="Buschmann H."/>
            <person name="Saint-Marcoux D."/>
            <person name="Ullrich K.K."/>
            <person name="Haas F.B."/>
            <person name="Vanderstraeten L."/>
            <person name="Becker D."/>
            <person name="Lang D."/>
            <person name="Vosolsobe S."/>
            <person name="Rombauts S."/>
            <person name="Wilhelmsson P.K.I."/>
            <person name="Janitza P."/>
            <person name="Kern R."/>
            <person name="Heyl A."/>
            <person name="Rumpler F."/>
            <person name="Villalobos L.I.A.C."/>
            <person name="Clay J.M."/>
            <person name="Skokan R."/>
            <person name="Toyoda A."/>
            <person name="Suzuki Y."/>
            <person name="Kagoshima H."/>
            <person name="Schijlen E."/>
            <person name="Tajeshwar N."/>
            <person name="Catarino B."/>
            <person name="Hetherington A.J."/>
            <person name="Saltykova A."/>
            <person name="Bonnot C."/>
            <person name="Breuninger H."/>
            <person name="Symeonidi A."/>
            <person name="Radhakrishnan G.V."/>
            <person name="Van Nieuwerburgh F."/>
            <person name="Deforce D."/>
            <person name="Chang C."/>
            <person name="Karol K.G."/>
            <person name="Hedrich R."/>
            <person name="Ulvskov P."/>
            <person name="Glockner G."/>
            <person name="Delwiche C.F."/>
            <person name="Petrasek J."/>
            <person name="Van de Peer Y."/>
            <person name="Friml J."/>
            <person name="Beilby M."/>
            <person name="Dolan L."/>
            <person name="Kohara Y."/>
            <person name="Sugano S."/>
            <person name="Fujiyama A."/>
            <person name="Delaux P.-M."/>
            <person name="Quint M."/>
            <person name="TheiBen G."/>
            <person name="Hagemann M."/>
            <person name="Harholt J."/>
            <person name="Dunand C."/>
            <person name="Zachgo S."/>
            <person name="Langdale J."/>
            <person name="Maumus F."/>
            <person name="Straeten D.V.D."/>
            <person name="Gould S.B."/>
            <person name="Rensing S.A."/>
        </authorList>
    </citation>
    <scope>NUCLEOTIDE SEQUENCE [LARGE SCALE GENOMIC DNA]</scope>
    <source>
        <strain evidence="1 2">S276</strain>
    </source>
</reference>
<keyword evidence="2" id="KW-1185">Reference proteome</keyword>
<dbReference type="Gramene" id="GBG79092">
    <property type="protein sequence ID" value="GBG79092"/>
    <property type="gene ID" value="CBR_g28808"/>
</dbReference>
<organism evidence="1 2">
    <name type="scientific">Chara braunii</name>
    <name type="common">Braun's stonewort</name>
    <dbReference type="NCBI Taxonomy" id="69332"/>
    <lineage>
        <taxon>Eukaryota</taxon>
        <taxon>Viridiplantae</taxon>
        <taxon>Streptophyta</taxon>
        <taxon>Charophyceae</taxon>
        <taxon>Charales</taxon>
        <taxon>Characeae</taxon>
        <taxon>Chara</taxon>
    </lineage>
</organism>
<dbReference type="STRING" id="69332.A0A388LA38"/>
<dbReference type="OrthoDB" id="88410at2759"/>
<dbReference type="PANTHER" id="PTHR34724:SF2">
    <property type="entry name" value="OS12G0596101 PROTEIN"/>
    <property type="match status" value="1"/>
</dbReference>
<dbReference type="AlphaFoldDB" id="A0A388LA38"/>
<dbReference type="Proteomes" id="UP000265515">
    <property type="component" value="Unassembled WGS sequence"/>
</dbReference>
<evidence type="ECO:0000313" key="2">
    <source>
        <dbReference type="Proteomes" id="UP000265515"/>
    </source>
</evidence>
<name>A0A388LA38_CHABU</name>
<accession>A0A388LA38</accession>
<comment type="caution">
    <text evidence="1">The sequence shown here is derived from an EMBL/GenBank/DDBJ whole genome shotgun (WGS) entry which is preliminary data.</text>
</comment>
<evidence type="ECO:0000313" key="1">
    <source>
        <dbReference type="EMBL" id="GBG79092.1"/>
    </source>
</evidence>
<dbReference type="EMBL" id="BFEA01000311">
    <property type="protein sequence ID" value="GBG79092.1"/>
    <property type="molecule type" value="Genomic_DNA"/>
</dbReference>